<dbReference type="OrthoDB" id="2397850at2759"/>
<name>A0A9N9AVA5_9GLOM</name>
<sequence>MADESTCGDSKVFIICFMYWDLVSNEPKVSLLELKDLTQCSESLVASTVLKSCNQYQLDPTKCLTWTTDNTAYMSGCKNDVVVLFNKKTNSNSFQVSCGLHVAHIMMLNFENAAFGKLKVKKGFSSQKHSFNLLYLIWTLHNGYNESNKDNPMNMKSSYIFDLYFELFGIRLTQFQKPL</sequence>
<gene>
    <name evidence="1" type="ORF">ALEPTO_LOCUS5529</name>
</gene>
<dbReference type="Proteomes" id="UP000789508">
    <property type="component" value="Unassembled WGS sequence"/>
</dbReference>
<evidence type="ECO:0000313" key="1">
    <source>
        <dbReference type="EMBL" id="CAG8543543.1"/>
    </source>
</evidence>
<dbReference type="AlphaFoldDB" id="A0A9N9AVA5"/>
<reference evidence="1" key="1">
    <citation type="submission" date="2021-06" db="EMBL/GenBank/DDBJ databases">
        <authorList>
            <person name="Kallberg Y."/>
            <person name="Tangrot J."/>
            <person name="Rosling A."/>
        </authorList>
    </citation>
    <scope>NUCLEOTIDE SEQUENCE</scope>
    <source>
        <strain evidence="1">FL130A</strain>
    </source>
</reference>
<protein>
    <submittedName>
        <fullName evidence="1">7134_t:CDS:1</fullName>
    </submittedName>
</protein>
<organism evidence="1 2">
    <name type="scientific">Ambispora leptoticha</name>
    <dbReference type="NCBI Taxonomy" id="144679"/>
    <lineage>
        <taxon>Eukaryota</taxon>
        <taxon>Fungi</taxon>
        <taxon>Fungi incertae sedis</taxon>
        <taxon>Mucoromycota</taxon>
        <taxon>Glomeromycotina</taxon>
        <taxon>Glomeromycetes</taxon>
        <taxon>Archaeosporales</taxon>
        <taxon>Ambisporaceae</taxon>
        <taxon>Ambispora</taxon>
    </lineage>
</organism>
<dbReference type="EMBL" id="CAJVPS010001569">
    <property type="protein sequence ID" value="CAG8543543.1"/>
    <property type="molecule type" value="Genomic_DNA"/>
</dbReference>
<comment type="caution">
    <text evidence="1">The sequence shown here is derived from an EMBL/GenBank/DDBJ whole genome shotgun (WGS) entry which is preliminary data.</text>
</comment>
<keyword evidence="2" id="KW-1185">Reference proteome</keyword>
<evidence type="ECO:0000313" key="2">
    <source>
        <dbReference type="Proteomes" id="UP000789508"/>
    </source>
</evidence>
<accession>A0A9N9AVA5</accession>
<proteinExistence type="predicted"/>